<evidence type="ECO:0000313" key="2">
    <source>
        <dbReference type="EMBL" id="AAQ96353.1"/>
    </source>
</evidence>
<protein>
    <submittedName>
        <fullName evidence="2">Pheromone Phb2.2 B44</fullName>
    </submittedName>
</protein>
<name>Q6TMC1_COPCI</name>
<proteinExistence type="predicted"/>
<dbReference type="InterPro" id="IPR012597">
    <property type="entry name" value="Pheromone"/>
</dbReference>
<dbReference type="GO" id="GO:0016020">
    <property type="term" value="C:membrane"/>
    <property type="evidence" value="ECO:0007669"/>
    <property type="project" value="InterPro"/>
</dbReference>
<dbReference type="AlphaFoldDB" id="Q6TMC1"/>
<organism evidence="2">
    <name type="scientific">Coprinopsis cinerea</name>
    <name type="common">Inky cap fungus</name>
    <name type="synonym">Hormographiella aspergillata</name>
    <dbReference type="NCBI Taxonomy" id="5346"/>
    <lineage>
        <taxon>Eukaryota</taxon>
        <taxon>Fungi</taxon>
        <taxon>Dikarya</taxon>
        <taxon>Basidiomycota</taxon>
        <taxon>Agaricomycotina</taxon>
        <taxon>Agaricomycetes</taxon>
        <taxon>Agaricomycetidae</taxon>
        <taxon>Agaricales</taxon>
        <taxon>Agaricineae</taxon>
        <taxon>Psathyrellaceae</taxon>
        <taxon>Coprinopsis</taxon>
    </lineage>
</organism>
<feature type="compositionally biased region" description="Basic and acidic residues" evidence="1">
    <location>
        <begin position="43"/>
        <end position="52"/>
    </location>
</feature>
<feature type="region of interest" description="Disordered" evidence="1">
    <location>
        <begin position="25"/>
        <end position="52"/>
    </location>
</feature>
<dbReference type="VEuPathDB" id="FungiDB:CC1G_02132"/>
<dbReference type="Pfam" id="PF08015">
    <property type="entry name" value="Pheromone"/>
    <property type="match status" value="1"/>
</dbReference>
<dbReference type="VEuPathDB" id="FungiDB:CC2G_002517"/>
<sequence>MDSFTTLNAQTVFDELNLDIQDDSSRHLNAPDYEGDVTNVPTDQERPGDGRKTIGAFCVMA</sequence>
<reference evidence="2" key="1">
    <citation type="journal article" date="2005" name="Genetics">
        <title>The origin of multiple B mating specificities in Coprinus cinereus.</title>
        <authorList>
            <person name="Riquelme M."/>
            <person name="Challen M.P."/>
            <person name="Casselton L.A."/>
            <person name="Brown A.J."/>
        </authorList>
    </citation>
    <scope>NUCLEOTIDE SEQUENCE</scope>
    <source>
        <strain evidence="2">ScotF2</strain>
    </source>
</reference>
<dbReference type="GO" id="GO:0000772">
    <property type="term" value="F:mating pheromone activity"/>
    <property type="evidence" value="ECO:0007669"/>
    <property type="project" value="InterPro"/>
</dbReference>
<accession>Q6TMC1</accession>
<evidence type="ECO:0000256" key="1">
    <source>
        <dbReference type="SAM" id="MobiDB-lite"/>
    </source>
</evidence>
<dbReference type="EMBL" id="AY393913">
    <property type="protein sequence ID" value="AAQ96353.1"/>
    <property type="molecule type" value="Genomic_DNA"/>
</dbReference>